<protein>
    <submittedName>
        <fullName evidence="3">DNA transformation protein</fullName>
    </submittedName>
</protein>
<evidence type="ECO:0000313" key="3">
    <source>
        <dbReference type="EMBL" id="MBB4268179.1"/>
    </source>
</evidence>
<feature type="region of interest" description="Disordered" evidence="1">
    <location>
        <begin position="66"/>
        <end position="96"/>
    </location>
</feature>
<evidence type="ECO:0000313" key="4">
    <source>
        <dbReference type="Proteomes" id="UP000554286"/>
    </source>
</evidence>
<dbReference type="RefSeq" id="WP_184048891.1">
    <property type="nucleotide sequence ID" value="NZ_JACIGK010000057.1"/>
</dbReference>
<dbReference type="InterPro" id="IPR007076">
    <property type="entry name" value="TfoX_N"/>
</dbReference>
<dbReference type="Pfam" id="PF04993">
    <property type="entry name" value="TfoX_N"/>
    <property type="match status" value="1"/>
</dbReference>
<organism evidence="3 4">
    <name type="scientific">Roseospira visakhapatnamensis</name>
    <dbReference type="NCBI Taxonomy" id="390880"/>
    <lineage>
        <taxon>Bacteria</taxon>
        <taxon>Pseudomonadati</taxon>
        <taxon>Pseudomonadota</taxon>
        <taxon>Alphaproteobacteria</taxon>
        <taxon>Rhodospirillales</taxon>
        <taxon>Rhodospirillaceae</taxon>
        <taxon>Roseospira</taxon>
    </lineage>
</organism>
<keyword evidence="4" id="KW-1185">Reference proteome</keyword>
<sequence length="135" mass="14177">MISDSLRVAEALLPLLRSALGGVELHRTADSVGLMLKGTLFGIISDGLLMFRVDARTRGDYDAAERAALARDDDDDDAGGAAGPDPFGPPGGGALATTSFRRVPAFVLDDEDTLADWGRKAWEAAKRGHAAARTP</sequence>
<dbReference type="SUPFAM" id="SSF159894">
    <property type="entry name" value="YgaC/TfoX-N like"/>
    <property type="match status" value="1"/>
</dbReference>
<dbReference type="EMBL" id="JACIGK010000057">
    <property type="protein sequence ID" value="MBB4268179.1"/>
    <property type="molecule type" value="Genomic_DNA"/>
</dbReference>
<feature type="domain" description="TfoX N-terminal" evidence="2">
    <location>
        <begin position="19"/>
        <end position="125"/>
    </location>
</feature>
<name>A0A7W6RGJ7_9PROT</name>
<dbReference type="Gene3D" id="3.30.1460.30">
    <property type="entry name" value="YgaC/TfoX-N like chaperone"/>
    <property type="match status" value="1"/>
</dbReference>
<dbReference type="Proteomes" id="UP000554286">
    <property type="component" value="Unassembled WGS sequence"/>
</dbReference>
<reference evidence="3 4" key="1">
    <citation type="submission" date="2020-08" db="EMBL/GenBank/DDBJ databases">
        <title>Genome sequencing of Purple Non-Sulfur Bacteria from various extreme environments.</title>
        <authorList>
            <person name="Mayer M."/>
        </authorList>
    </citation>
    <scope>NUCLEOTIDE SEQUENCE [LARGE SCALE GENOMIC DNA]</scope>
    <source>
        <strain evidence="3 4">JA131</strain>
    </source>
</reference>
<accession>A0A7W6RGJ7</accession>
<proteinExistence type="predicted"/>
<evidence type="ECO:0000259" key="2">
    <source>
        <dbReference type="Pfam" id="PF04993"/>
    </source>
</evidence>
<gene>
    <name evidence="3" type="ORF">GGD89_003835</name>
</gene>
<evidence type="ECO:0000256" key="1">
    <source>
        <dbReference type="SAM" id="MobiDB-lite"/>
    </source>
</evidence>
<comment type="caution">
    <text evidence="3">The sequence shown here is derived from an EMBL/GenBank/DDBJ whole genome shotgun (WGS) entry which is preliminary data.</text>
</comment>
<dbReference type="AlphaFoldDB" id="A0A7W6RGJ7"/>